<dbReference type="PANTHER" id="PTHR36983:SF2">
    <property type="entry name" value="DNAJ HOMOLOG SUBFAMILY C MEMBER 13"/>
    <property type="match status" value="1"/>
</dbReference>
<dbReference type="EMBL" id="QUTE01016616">
    <property type="protein sequence ID" value="RHY96307.1"/>
    <property type="molecule type" value="Genomic_DNA"/>
</dbReference>
<dbReference type="GO" id="GO:0006898">
    <property type="term" value="P:receptor-mediated endocytosis"/>
    <property type="evidence" value="ECO:0007669"/>
    <property type="project" value="TreeGrafter"/>
</dbReference>
<dbReference type="PANTHER" id="PTHR36983">
    <property type="entry name" value="DNAJ HOMOLOG SUBFAMILY C MEMBER 13"/>
    <property type="match status" value="1"/>
</dbReference>
<proteinExistence type="predicted"/>
<reference evidence="1 2" key="1">
    <citation type="submission" date="2018-08" db="EMBL/GenBank/DDBJ databases">
        <title>Aphanomyces genome sequencing and annotation.</title>
        <authorList>
            <person name="Minardi D."/>
            <person name="Oidtmann B."/>
            <person name="Van Der Giezen M."/>
            <person name="Studholme D.J."/>
        </authorList>
    </citation>
    <scope>NUCLEOTIDE SEQUENCE [LARGE SCALE GENOMIC DNA]</scope>
    <source>
        <strain evidence="1 2">197901</strain>
    </source>
</reference>
<feature type="non-terminal residue" evidence="1">
    <location>
        <position position="1"/>
    </location>
</feature>
<name>A0A397EQB8_APHAT</name>
<dbReference type="Proteomes" id="UP000266196">
    <property type="component" value="Unassembled WGS sequence"/>
</dbReference>
<dbReference type="AlphaFoldDB" id="A0A397EQB8"/>
<sequence>FCYGDRLVSIAAEFNANVPLAGIQYHTKRSIVLEALKPLVVQLQTVAACQPPAPRTAVTLLQCLCRIASSFYGFRELLHFPNVLDSLRLLIVAEDELTVFWTALLLQRVTMHTIVASAAAGVLPDGSSPVDGETTDKRATNGEAELNNKRMLFSQGMLVTGLVGVLGRFADRKAGPLSLMGNLQVLEGAICSHRHTTDAATVRFLVDHLVPHYDSLTR</sequence>
<evidence type="ECO:0000313" key="1">
    <source>
        <dbReference type="EMBL" id="RHY96307.1"/>
    </source>
</evidence>
<protein>
    <submittedName>
        <fullName evidence="1">Uncharacterized protein</fullName>
    </submittedName>
</protein>
<comment type="caution">
    <text evidence="1">The sequence shown here is derived from an EMBL/GenBank/DDBJ whole genome shotgun (WGS) entry which is preliminary data.</text>
</comment>
<dbReference type="GO" id="GO:0010008">
    <property type="term" value="C:endosome membrane"/>
    <property type="evidence" value="ECO:0007669"/>
    <property type="project" value="TreeGrafter"/>
</dbReference>
<dbReference type="GO" id="GO:0007032">
    <property type="term" value="P:endosome organization"/>
    <property type="evidence" value="ECO:0007669"/>
    <property type="project" value="InterPro"/>
</dbReference>
<gene>
    <name evidence="1" type="ORF">DYB31_011780</name>
</gene>
<evidence type="ECO:0000313" key="2">
    <source>
        <dbReference type="Proteomes" id="UP000266196"/>
    </source>
</evidence>
<dbReference type="GO" id="GO:2000641">
    <property type="term" value="P:regulation of early endosome to late endosome transport"/>
    <property type="evidence" value="ECO:0007669"/>
    <property type="project" value="InterPro"/>
</dbReference>
<organism evidence="1 2">
    <name type="scientific">Aphanomyces astaci</name>
    <name type="common">Crayfish plague agent</name>
    <dbReference type="NCBI Taxonomy" id="112090"/>
    <lineage>
        <taxon>Eukaryota</taxon>
        <taxon>Sar</taxon>
        <taxon>Stramenopiles</taxon>
        <taxon>Oomycota</taxon>
        <taxon>Saprolegniomycetes</taxon>
        <taxon>Saprolegniales</taxon>
        <taxon>Verrucalvaceae</taxon>
        <taxon>Aphanomyces</taxon>
    </lineage>
</organism>
<accession>A0A397EQB8</accession>
<dbReference type="InterPro" id="IPR044978">
    <property type="entry name" value="GRV2/DNAJC13"/>
</dbReference>